<reference evidence="2" key="1">
    <citation type="submission" date="2021-01" db="EMBL/GenBank/DDBJ databases">
        <authorList>
            <consortium name="Genoscope - CEA"/>
            <person name="William W."/>
        </authorList>
    </citation>
    <scope>NUCLEOTIDE SEQUENCE</scope>
</reference>
<proteinExistence type="predicted"/>
<feature type="coiled-coil region" evidence="1">
    <location>
        <begin position="187"/>
        <end position="283"/>
    </location>
</feature>
<evidence type="ECO:0000256" key="1">
    <source>
        <dbReference type="SAM" id="Coils"/>
    </source>
</evidence>
<protein>
    <submittedName>
        <fullName evidence="2">Uncharacterized protein</fullName>
    </submittedName>
</protein>
<sequence>MNFSLPDALVLIKEGRANEAVDQLNKFIECLQPLSPQTQLLGQQLGIDCDFFRIVKFQDFYDPDPQVQALRFKYYAYKVAKWGYQIIQQKRKVKRRHDLIEKSEQFGIQNEIGRTFGVDMESKQLIESRLQSISEKLQKKKQIFQKQLLCQLDIEKKRTDYKIQQEDKIEKVRKALKTDYDNKIIAVKDHLEKVNEKLKNNNKMKKKMEDELINKRGELLKNASLIDEKINKLEEMRKEQIEHMKQARSIKKQRQHSFQEKQNQKYEEYLERMKQKLDQKRAVEFHSENHKDFGKRQVYDNYEKNLENIILKYQKSQPIINNLLAKSIEQVQQKKQIEIEKFQKVKSNQKLHLSTPRIEPRKVEDVLERKEKKLQVETILRRETYQQRVLNFLQNRQQLQRLQSQQIERYNEFYTRQSARLKNMRNSHEQMKSTVNFALMQANKIEEQTALKISRAIQLINDPDLQMQFKPNEKLSTQQKVAKKKQEEMQQLLKSFVTSEVDLLRFSKSVTEVKNEENQQQK</sequence>
<dbReference type="OMA" id="MRNSHEQ"/>
<keyword evidence="3" id="KW-1185">Reference proteome</keyword>
<evidence type="ECO:0000313" key="2">
    <source>
        <dbReference type="EMBL" id="CAD8101427.1"/>
    </source>
</evidence>
<organism evidence="2 3">
    <name type="scientific">Paramecium primaurelia</name>
    <dbReference type="NCBI Taxonomy" id="5886"/>
    <lineage>
        <taxon>Eukaryota</taxon>
        <taxon>Sar</taxon>
        <taxon>Alveolata</taxon>
        <taxon>Ciliophora</taxon>
        <taxon>Intramacronucleata</taxon>
        <taxon>Oligohymenophorea</taxon>
        <taxon>Peniculida</taxon>
        <taxon>Parameciidae</taxon>
        <taxon>Paramecium</taxon>
    </lineage>
</organism>
<gene>
    <name evidence="2" type="ORF">PPRIM_AZ9-3.1.T1150106</name>
</gene>
<dbReference type="EMBL" id="CAJJDM010000118">
    <property type="protein sequence ID" value="CAD8101427.1"/>
    <property type="molecule type" value="Genomic_DNA"/>
</dbReference>
<accession>A0A8S1PEA2</accession>
<keyword evidence="1" id="KW-0175">Coiled coil</keyword>
<evidence type="ECO:0000313" key="3">
    <source>
        <dbReference type="Proteomes" id="UP000688137"/>
    </source>
</evidence>
<dbReference type="Proteomes" id="UP000688137">
    <property type="component" value="Unassembled WGS sequence"/>
</dbReference>
<name>A0A8S1PEA2_PARPR</name>
<comment type="caution">
    <text evidence="2">The sequence shown here is derived from an EMBL/GenBank/DDBJ whole genome shotgun (WGS) entry which is preliminary data.</text>
</comment>
<dbReference type="AlphaFoldDB" id="A0A8S1PEA2"/>